<keyword evidence="2" id="KW-0472">Membrane</keyword>
<keyword evidence="4" id="KW-1185">Reference proteome</keyword>
<dbReference type="GO" id="GO:0005886">
    <property type="term" value="C:plasma membrane"/>
    <property type="evidence" value="ECO:0007669"/>
    <property type="project" value="TreeGrafter"/>
</dbReference>
<comment type="similarity">
    <text evidence="1">Belongs to the sodium:galactoside symporter (TC 2.A.2) family.</text>
</comment>
<protein>
    <submittedName>
        <fullName evidence="3">Glucuronide carrier protein</fullName>
    </submittedName>
</protein>
<dbReference type="Pfam" id="PF13347">
    <property type="entry name" value="MFS_2"/>
    <property type="match status" value="1"/>
</dbReference>
<feature type="transmembrane region" description="Helical" evidence="2">
    <location>
        <begin position="190"/>
        <end position="211"/>
    </location>
</feature>
<evidence type="ECO:0000313" key="3">
    <source>
        <dbReference type="EMBL" id="VGO13100.1"/>
    </source>
</evidence>
<dbReference type="Proteomes" id="UP000366872">
    <property type="component" value="Unassembled WGS sequence"/>
</dbReference>
<dbReference type="PANTHER" id="PTHR11328:SF24">
    <property type="entry name" value="MAJOR FACILITATOR SUPERFAMILY (MFS) PROFILE DOMAIN-CONTAINING PROTEIN"/>
    <property type="match status" value="1"/>
</dbReference>
<feature type="transmembrane region" description="Helical" evidence="2">
    <location>
        <begin position="156"/>
        <end position="178"/>
    </location>
</feature>
<feature type="transmembrane region" description="Helical" evidence="2">
    <location>
        <begin position="387"/>
        <end position="407"/>
    </location>
</feature>
<evidence type="ECO:0000313" key="4">
    <source>
        <dbReference type="Proteomes" id="UP000366872"/>
    </source>
</evidence>
<evidence type="ECO:0000256" key="1">
    <source>
        <dbReference type="ARBA" id="ARBA00009617"/>
    </source>
</evidence>
<feature type="transmembrane region" description="Helical" evidence="2">
    <location>
        <begin position="342"/>
        <end position="366"/>
    </location>
</feature>
<feature type="transmembrane region" description="Helical" evidence="2">
    <location>
        <begin position="288"/>
        <end position="310"/>
    </location>
</feature>
<dbReference type="EMBL" id="CAAHFG010000001">
    <property type="protein sequence ID" value="VGO13100.1"/>
    <property type="molecule type" value="Genomic_DNA"/>
</dbReference>
<name>A0A6C2TZH4_PONDE</name>
<dbReference type="GO" id="GO:0015293">
    <property type="term" value="F:symporter activity"/>
    <property type="evidence" value="ECO:0007669"/>
    <property type="project" value="InterPro"/>
</dbReference>
<feature type="transmembrane region" description="Helical" evidence="2">
    <location>
        <begin position="118"/>
        <end position="144"/>
    </location>
</feature>
<dbReference type="PANTHER" id="PTHR11328">
    <property type="entry name" value="MAJOR FACILITATOR SUPERFAMILY DOMAIN-CONTAINING PROTEIN"/>
    <property type="match status" value="1"/>
</dbReference>
<dbReference type="AlphaFoldDB" id="A0A6C2TZH4"/>
<gene>
    <name evidence="3" type="primary">uidB_1</name>
    <name evidence="3" type="ORF">PDESU_01654</name>
</gene>
<dbReference type="Gene3D" id="1.20.1250.20">
    <property type="entry name" value="MFS general substrate transporter like domains"/>
    <property type="match status" value="2"/>
</dbReference>
<evidence type="ECO:0000256" key="2">
    <source>
        <dbReference type="SAM" id="Phobius"/>
    </source>
</evidence>
<dbReference type="SUPFAM" id="SSF103473">
    <property type="entry name" value="MFS general substrate transporter"/>
    <property type="match status" value="1"/>
</dbReference>
<dbReference type="InterPro" id="IPR036259">
    <property type="entry name" value="MFS_trans_sf"/>
</dbReference>
<accession>A0A6C2TZH4</accession>
<keyword evidence="2" id="KW-0812">Transmembrane</keyword>
<feature type="transmembrane region" description="Helical" evidence="2">
    <location>
        <begin position="317"/>
        <end position="336"/>
    </location>
</feature>
<organism evidence="3 4">
    <name type="scientific">Pontiella desulfatans</name>
    <dbReference type="NCBI Taxonomy" id="2750659"/>
    <lineage>
        <taxon>Bacteria</taxon>
        <taxon>Pseudomonadati</taxon>
        <taxon>Kiritimatiellota</taxon>
        <taxon>Kiritimatiellia</taxon>
        <taxon>Kiritimatiellales</taxon>
        <taxon>Pontiellaceae</taxon>
        <taxon>Pontiella</taxon>
    </lineage>
</organism>
<proteinExistence type="inferred from homology"/>
<keyword evidence="2" id="KW-1133">Transmembrane helix</keyword>
<dbReference type="GO" id="GO:0008643">
    <property type="term" value="P:carbohydrate transport"/>
    <property type="evidence" value="ECO:0007669"/>
    <property type="project" value="InterPro"/>
</dbReference>
<dbReference type="InterPro" id="IPR039672">
    <property type="entry name" value="MFS_2"/>
</dbReference>
<feature type="transmembrane region" description="Helical" evidence="2">
    <location>
        <begin position="21"/>
        <end position="47"/>
    </location>
</feature>
<feature type="transmembrane region" description="Helical" evidence="2">
    <location>
        <begin position="427"/>
        <end position="453"/>
    </location>
</feature>
<dbReference type="RefSeq" id="WP_136078710.1">
    <property type="nucleotide sequence ID" value="NZ_CAAHFG010000001.1"/>
</dbReference>
<feature type="transmembrane region" description="Helical" evidence="2">
    <location>
        <begin position="254"/>
        <end position="276"/>
    </location>
</feature>
<feature type="transmembrane region" description="Helical" evidence="2">
    <location>
        <begin position="53"/>
        <end position="77"/>
    </location>
</feature>
<reference evidence="3 4" key="1">
    <citation type="submission" date="2019-04" db="EMBL/GenBank/DDBJ databases">
        <authorList>
            <person name="Van Vliet M D."/>
        </authorList>
    </citation>
    <scope>NUCLEOTIDE SEQUENCE [LARGE SCALE GENOMIC DNA]</scope>
    <source>
        <strain evidence="3 4">F1</strain>
    </source>
</reference>
<feature type="transmembrane region" description="Helical" evidence="2">
    <location>
        <begin position="89"/>
        <end position="106"/>
    </location>
</feature>
<sequence>MSAETHFKTAAEDRISLRQKTAYAVGMLVNNLQAAALPAMVVILNLGLGMDPVLVGLLGAIPRIFDAVSDPMLGYISDNTRSRWGRRRPFIFTGALIAGLIFALMWQLPEGHSQPFYFWTFMVASILFFLAYTVYATPFVAFGYEMTPDYHERTRLHAFANTVGQLAWLGVPWFYAIMASSLFRDTVHGARVLAVWVGVIVAILGIVPAIFCREKQTVPPKAAEGLLENMAEFLKGIGTTFKCGPFVKLCGATFLVFNGFQLGMSFSLYVMIYYLFSGNDSQAGKLMGTFGSLTAIFTLCVIPLTGWIATRIGKRKTFLITISLSIVGYAIKWVGYNPDHPYWLLFSAPLVAFGTGALFTLMGSMISDVCDYDELQTHQRREGVFGAIYWWMVKVGMALAGLLTGVLLKVSGFDVALGAGQADKTLFLLRVFDVGIPILTSAIALGIIATYTITEGKAHEIRGELERRRGKVSEEKR</sequence>